<name>A0AAD4D8E2_9FUNG</name>
<dbReference type="InterPro" id="IPR008984">
    <property type="entry name" value="SMAD_FHA_dom_sf"/>
</dbReference>
<dbReference type="PROSITE" id="PS50006">
    <property type="entry name" value="FHA_DOMAIN"/>
    <property type="match status" value="1"/>
</dbReference>
<evidence type="ECO:0000256" key="1">
    <source>
        <dbReference type="SAM" id="MobiDB-lite"/>
    </source>
</evidence>
<dbReference type="Proteomes" id="UP001194580">
    <property type="component" value="Unassembled WGS sequence"/>
</dbReference>
<reference evidence="4" key="1">
    <citation type="journal article" date="2020" name="Fungal Divers.">
        <title>Resolving the Mortierellaceae phylogeny through synthesis of multi-gene phylogenetics and phylogenomics.</title>
        <authorList>
            <person name="Vandepol N."/>
            <person name="Liber J."/>
            <person name="Desiro A."/>
            <person name="Na H."/>
            <person name="Kennedy M."/>
            <person name="Barry K."/>
            <person name="Grigoriev I.V."/>
            <person name="Miller A.N."/>
            <person name="O'Donnell K."/>
            <person name="Stajich J.E."/>
            <person name="Bonito G."/>
        </authorList>
    </citation>
    <scope>NUCLEOTIDE SEQUENCE</scope>
    <source>
        <strain evidence="4">NRRL 28262</strain>
    </source>
</reference>
<comment type="caution">
    <text evidence="4">The sequence shown here is derived from an EMBL/GenBank/DDBJ whole genome shotgun (WGS) entry which is preliminary data.</text>
</comment>
<feature type="transmembrane region" description="Helical" evidence="2">
    <location>
        <begin position="926"/>
        <end position="950"/>
    </location>
</feature>
<accession>A0AAD4D8E2</accession>
<protein>
    <recommendedName>
        <fullName evidence="3">FHA domain-containing protein</fullName>
    </recommendedName>
</protein>
<evidence type="ECO:0000256" key="2">
    <source>
        <dbReference type="SAM" id="Phobius"/>
    </source>
</evidence>
<keyword evidence="2" id="KW-1133">Transmembrane helix</keyword>
<dbReference type="AlphaFoldDB" id="A0AAD4D8E2"/>
<keyword evidence="5" id="KW-1185">Reference proteome</keyword>
<dbReference type="InterPro" id="IPR000253">
    <property type="entry name" value="FHA_dom"/>
</dbReference>
<feature type="region of interest" description="Disordered" evidence="1">
    <location>
        <begin position="734"/>
        <end position="763"/>
    </location>
</feature>
<feature type="compositionally biased region" description="Polar residues" evidence="1">
    <location>
        <begin position="214"/>
        <end position="230"/>
    </location>
</feature>
<feature type="compositionally biased region" description="Polar residues" evidence="1">
    <location>
        <begin position="651"/>
        <end position="660"/>
    </location>
</feature>
<feature type="compositionally biased region" description="Polar residues" evidence="1">
    <location>
        <begin position="193"/>
        <end position="206"/>
    </location>
</feature>
<dbReference type="Pfam" id="PF00498">
    <property type="entry name" value="FHA"/>
    <property type="match status" value="1"/>
</dbReference>
<feature type="compositionally biased region" description="Acidic residues" evidence="1">
    <location>
        <begin position="597"/>
        <end position="606"/>
    </location>
</feature>
<dbReference type="SUPFAM" id="SSF49879">
    <property type="entry name" value="SMAD/FHA domain"/>
    <property type="match status" value="1"/>
</dbReference>
<feature type="region of interest" description="Disordered" evidence="1">
    <location>
        <begin position="643"/>
        <end position="677"/>
    </location>
</feature>
<feature type="domain" description="FHA" evidence="3">
    <location>
        <begin position="466"/>
        <end position="537"/>
    </location>
</feature>
<feature type="region of interest" description="Disordered" evidence="1">
    <location>
        <begin position="583"/>
        <end position="631"/>
    </location>
</feature>
<evidence type="ECO:0000313" key="4">
    <source>
        <dbReference type="EMBL" id="KAG0270644.1"/>
    </source>
</evidence>
<keyword evidence="2" id="KW-0812">Transmembrane</keyword>
<feature type="region of interest" description="Disordered" evidence="1">
    <location>
        <begin position="265"/>
        <end position="291"/>
    </location>
</feature>
<feature type="region of interest" description="Disordered" evidence="1">
    <location>
        <begin position="885"/>
        <end position="922"/>
    </location>
</feature>
<keyword evidence="2" id="KW-0472">Membrane</keyword>
<evidence type="ECO:0000259" key="3">
    <source>
        <dbReference type="PROSITE" id="PS50006"/>
    </source>
</evidence>
<dbReference type="CDD" id="cd00060">
    <property type="entry name" value="FHA"/>
    <property type="match status" value="1"/>
</dbReference>
<feature type="compositionally biased region" description="Acidic residues" evidence="1">
    <location>
        <begin position="902"/>
        <end position="918"/>
    </location>
</feature>
<feature type="compositionally biased region" description="Polar residues" evidence="1">
    <location>
        <begin position="374"/>
        <end position="391"/>
    </location>
</feature>
<gene>
    <name evidence="4" type="ORF">BGZ95_001619</name>
</gene>
<feature type="region of interest" description="Disordered" evidence="1">
    <location>
        <begin position="312"/>
        <end position="402"/>
    </location>
</feature>
<evidence type="ECO:0000313" key="5">
    <source>
        <dbReference type="Proteomes" id="UP001194580"/>
    </source>
</evidence>
<feature type="compositionally biased region" description="Basic and acidic residues" evidence="1">
    <location>
        <begin position="265"/>
        <end position="278"/>
    </location>
</feature>
<organism evidence="4 5">
    <name type="scientific">Linnemannia exigua</name>
    <dbReference type="NCBI Taxonomy" id="604196"/>
    <lineage>
        <taxon>Eukaryota</taxon>
        <taxon>Fungi</taxon>
        <taxon>Fungi incertae sedis</taxon>
        <taxon>Mucoromycota</taxon>
        <taxon>Mortierellomycotina</taxon>
        <taxon>Mortierellomycetes</taxon>
        <taxon>Mortierellales</taxon>
        <taxon>Mortierellaceae</taxon>
        <taxon>Linnemannia</taxon>
    </lineage>
</organism>
<dbReference type="Gene3D" id="2.60.200.20">
    <property type="match status" value="1"/>
</dbReference>
<dbReference type="EMBL" id="JAAAIL010001330">
    <property type="protein sequence ID" value="KAG0270644.1"/>
    <property type="molecule type" value="Genomic_DNA"/>
</dbReference>
<feature type="region of interest" description="Disordered" evidence="1">
    <location>
        <begin position="190"/>
        <end position="241"/>
    </location>
</feature>
<proteinExistence type="predicted"/>
<sequence length="952" mass="105792">MQNANNALAMHESTYYTMVPTQSAESRSMYVRTTVQPGWSRTVRLELWRTNNCQPQVSSQSMLPEQQCLGTNSYSVLNQPTAMQASVPAQSCWPQASEPRYCYQPSMTAPSTQPYHYQPNMTAPSAQYYHYWRPYLGTESTNSCSILNQPTAMHAPAPMQANWPQVSEPRYNYQPCMITPSAQSYHYHHQQQRSGTASNFMTSSCASVPGPMPNATNMPSWSRVKQSQPHQEVRQEEAGSAVFPASFQQILGRAREDFENLPKKFSENQRLERDHHGEDEEGQYWFGPSNRRRVSGRPTAFRPHFGTLSYTVESDGENDESDAGCSSYRVESRRSSFNQTVRRREGSLGQAVESRAKAAVETQARQLNDAVESQPGSSTHVGDQLAGSSHNAIMPDQNERNRPNLIVPERTCQADGVRPGFSIRLKIQEQQAYCHTNRLEYGSKDHSSPGSLPCSRCFDFALKTLLLLGRNTSTVLNNRPGVVRGFRPAKAINGMDNGLFASELISDVQGAIYEKNGELILEDWDSAYGTYVNSYPVDATNGHILQHQDIIQLGGPHTNDEITCSRPIQLVVHIEKQHHVIAEEGEEELEKNINIDNDIEVDESDMTETKGGLHRRDSGHGQSSSDMDIDDDLKEVDEVDGDEGMMDLDHQGQNQSQERQYSVRGAPEPAASSAWSDVDSSFIQSRSLFQDPDNYFQEHDTATNRSVNQATFPPPFLLEMVTCARQQAEEQHEKYQAKYNAQKPDYDEKEEEGQVGQTAADNEVTEVVESTGYTEGATAVAFEKANKVIKDSAKPPQDALENVAEDVFEEIKDPANSVADMTDELKDAAAEKASEATHMAKDVAVESSVDKAARSERARITVARALGRVIAKDYLARIARLNNKQGSGEMDGIRHHYNQQDGGDETDEVEDGEGEEEQDGSKTHKYIAIGAAIAGFAVGFTTTLSAATLVKF</sequence>